<dbReference type="InterPro" id="IPR013249">
    <property type="entry name" value="RNA_pol_sigma70_r4_t2"/>
</dbReference>
<evidence type="ECO:0000256" key="4">
    <source>
        <dbReference type="ARBA" id="ARBA00023163"/>
    </source>
</evidence>
<dbReference type="SUPFAM" id="SSF88946">
    <property type="entry name" value="Sigma2 domain of RNA polymerase sigma factors"/>
    <property type="match status" value="1"/>
</dbReference>
<feature type="domain" description="RNA polymerase sigma factor 70 region 4 type 2" evidence="6">
    <location>
        <begin position="124"/>
        <end position="176"/>
    </location>
</feature>
<dbReference type="SUPFAM" id="SSF88659">
    <property type="entry name" value="Sigma3 and sigma4 domains of RNA polymerase sigma factors"/>
    <property type="match status" value="1"/>
</dbReference>
<evidence type="ECO:0000313" key="8">
    <source>
        <dbReference type="Proteomes" id="UP001163821"/>
    </source>
</evidence>
<name>A0AA42C8T9_9BACT</name>
<organism evidence="7 8">
    <name type="scientific">Gaoshiqia sediminis</name>
    <dbReference type="NCBI Taxonomy" id="2986998"/>
    <lineage>
        <taxon>Bacteria</taxon>
        <taxon>Pseudomonadati</taxon>
        <taxon>Bacteroidota</taxon>
        <taxon>Bacteroidia</taxon>
        <taxon>Marinilabiliales</taxon>
        <taxon>Prolixibacteraceae</taxon>
        <taxon>Gaoshiqia</taxon>
    </lineage>
</organism>
<protein>
    <submittedName>
        <fullName evidence="7">RNA polymerase sigma-70 factor</fullName>
    </submittedName>
</protein>
<dbReference type="PANTHER" id="PTHR43133:SF46">
    <property type="entry name" value="RNA POLYMERASE SIGMA-70 FACTOR ECF SUBFAMILY"/>
    <property type="match status" value="1"/>
</dbReference>
<accession>A0AA42C8T9</accession>
<dbReference type="InterPro" id="IPR007627">
    <property type="entry name" value="RNA_pol_sigma70_r2"/>
</dbReference>
<dbReference type="InterPro" id="IPR036388">
    <property type="entry name" value="WH-like_DNA-bd_sf"/>
</dbReference>
<evidence type="ECO:0000256" key="3">
    <source>
        <dbReference type="ARBA" id="ARBA00023082"/>
    </source>
</evidence>
<dbReference type="EMBL" id="JAPAAF010000012">
    <property type="protein sequence ID" value="MCW0483106.1"/>
    <property type="molecule type" value="Genomic_DNA"/>
</dbReference>
<dbReference type="Pfam" id="PF08281">
    <property type="entry name" value="Sigma70_r4_2"/>
    <property type="match status" value="1"/>
</dbReference>
<reference evidence="7" key="1">
    <citation type="submission" date="2022-10" db="EMBL/GenBank/DDBJ databases">
        <title>Gaoshiqiia sediminis gen. nov., sp. nov., isolated from coastal sediment.</title>
        <authorList>
            <person name="Yu W.X."/>
            <person name="Mu D.S."/>
            <person name="Du J.Z."/>
            <person name="Liang Y.Q."/>
        </authorList>
    </citation>
    <scope>NUCLEOTIDE SEQUENCE</scope>
    <source>
        <strain evidence="7">A06</strain>
    </source>
</reference>
<proteinExistence type="inferred from homology"/>
<dbReference type="RefSeq" id="WP_282591708.1">
    <property type="nucleotide sequence ID" value="NZ_JAPAAF010000012.1"/>
</dbReference>
<evidence type="ECO:0000256" key="1">
    <source>
        <dbReference type="ARBA" id="ARBA00010641"/>
    </source>
</evidence>
<keyword evidence="4" id="KW-0804">Transcription</keyword>
<gene>
    <name evidence="7" type="ORF">N2K84_10220</name>
</gene>
<feature type="domain" description="RNA polymerase sigma-70 region 2" evidence="5">
    <location>
        <begin position="27"/>
        <end position="94"/>
    </location>
</feature>
<dbReference type="Proteomes" id="UP001163821">
    <property type="component" value="Unassembled WGS sequence"/>
</dbReference>
<keyword evidence="8" id="KW-1185">Reference proteome</keyword>
<dbReference type="InterPro" id="IPR013325">
    <property type="entry name" value="RNA_pol_sigma_r2"/>
</dbReference>
<dbReference type="Gene3D" id="1.10.10.10">
    <property type="entry name" value="Winged helix-like DNA-binding domain superfamily/Winged helix DNA-binding domain"/>
    <property type="match status" value="1"/>
</dbReference>
<dbReference type="PANTHER" id="PTHR43133">
    <property type="entry name" value="RNA POLYMERASE ECF-TYPE SIGMA FACTO"/>
    <property type="match status" value="1"/>
</dbReference>
<evidence type="ECO:0000259" key="6">
    <source>
        <dbReference type="Pfam" id="PF08281"/>
    </source>
</evidence>
<comment type="similarity">
    <text evidence="1">Belongs to the sigma-70 factor family. ECF subfamily.</text>
</comment>
<dbReference type="GO" id="GO:0006352">
    <property type="term" value="P:DNA-templated transcription initiation"/>
    <property type="evidence" value="ECO:0007669"/>
    <property type="project" value="InterPro"/>
</dbReference>
<dbReference type="InterPro" id="IPR039425">
    <property type="entry name" value="RNA_pol_sigma-70-like"/>
</dbReference>
<evidence type="ECO:0000313" key="7">
    <source>
        <dbReference type="EMBL" id="MCW0483106.1"/>
    </source>
</evidence>
<keyword evidence="3" id="KW-0731">Sigma factor</keyword>
<evidence type="ECO:0000256" key="2">
    <source>
        <dbReference type="ARBA" id="ARBA00023015"/>
    </source>
</evidence>
<sequence>MTATRNDIDFHLVQSLRRGDHTAFEKLFRRYARKLFSFSVSYLKHEDEAEEIVQEVFSRIWANRESLREDTSFQSYLFTIAFNAVKKTFNENARANRFKLEIVDALDEESSATDYEQHYQLVIRKLDQFIAEMPEKRRQIFVWRKKESKSVKQIAGEMNISVKTVENQITEAMKYLKERFNKELPEDLILLYFYLQKSMVD</sequence>
<dbReference type="Pfam" id="PF04542">
    <property type="entry name" value="Sigma70_r2"/>
    <property type="match status" value="1"/>
</dbReference>
<dbReference type="NCBIfam" id="TIGR02985">
    <property type="entry name" value="Sig70_bacteroi1"/>
    <property type="match status" value="1"/>
</dbReference>
<evidence type="ECO:0000259" key="5">
    <source>
        <dbReference type="Pfam" id="PF04542"/>
    </source>
</evidence>
<dbReference type="InterPro" id="IPR014327">
    <property type="entry name" value="RNA_pol_sigma70_bacteroid"/>
</dbReference>
<dbReference type="InterPro" id="IPR014284">
    <property type="entry name" value="RNA_pol_sigma-70_dom"/>
</dbReference>
<dbReference type="InterPro" id="IPR013324">
    <property type="entry name" value="RNA_pol_sigma_r3/r4-like"/>
</dbReference>
<dbReference type="Gene3D" id="1.10.1740.10">
    <property type="match status" value="1"/>
</dbReference>
<dbReference type="GO" id="GO:0003677">
    <property type="term" value="F:DNA binding"/>
    <property type="evidence" value="ECO:0007669"/>
    <property type="project" value="InterPro"/>
</dbReference>
<dbReference type="GO" id="GO:0016987">
    <property type="term" value="F:sigma factor activity"/>
    <property type="evidence" value="ECO:0007669"/>
    <property type="project" value="UniProtKB-KW"/>
</dbReference>
<dbReference type="AlphaFoldDB" id="A0AA42C8T9"/>
<dbReference type="NCBIfam" id="TIGR02937">
    <property type="entry name" value="sigma70-ECF"/>
    <property type="match status" value="1"/>
</dbReference>
<comment type="caution">
    <text evidence="7">The sequence shown here is derived from an EMBL/GenBank/DDBJ whole genome shotgun (WGS) entry which is preliminary data.</text>
</comment>
<keyword evidence="2" id="KW-0805">Transcription regulation</keyword>